<keyword evidence="4" id="KW-1185">Reference proteome</keyword>
<dbReference type="OrthoDB" id="422698at2"/>
<protein>
    <submittedName>
        <fullName evidence="3">PrcB C-terminal</fullName>
    </submittedName>
</protein>
<gene>
    <name evidence="3" type="ORF">SAMN05660297_01258</name>
</gene>
<dbReference type="InterPro" id="IPR025748">
    <property type="entry name" value="PrcB_C_dom"/>
</dbReference>
<dbReference type="Proteomes" id="UP000199568">
    <property type="component" value="Unassembled WGS sequence"/>
</dbReference>
<keyword evidence="1" id="KW-1133">Transmembrane helix</keyword>
<evidence type="ECO:0000256" key="1">
    <source>
        <dbReference type="SAM" id="Phobius"/>
    </source>
</evidence>
<evidence type="ECO:0000313" key="4">
    <source>
        <dbReference type="Proteomes" id="UP000199568"/>
    </source>
</evidence>
<dbReference type="EMBL" id="FOHU01000004">
    <property type="protein sequence ID" value="SET06014.1"/>
    <property type="molecule type" value="Genomic_DNA"/>
</dbReference>
<proteinExistence type="predicted"/>
<reference evidence="3 4" key="1">
    <citation type="submission" date="2016-10" db="EMBL/GenBank/DDBJ databases">
        <authorList>
            <person name="de Groot N.N."/>
        </authorList>
    </citation>
    <scope>NUCLEOTIDE SEQUENCE [LARGE SCALE GENOMIC DNA]</scope>
    <source>
        <strain evidence="3 4">DSM 18979</strain>
    </source>
</reference>
<keyword evidence="1" id="KW-0472">Membrane</keyword>
<feature type="transmembrane region" description="Helical" evidence="1">
    <location>
        <begin position="15"/>
        <end position="35"/>
    </location>
</feature>
<dbReference type="Pfam" id="PF14343">
    <property type="entry name" value="PrcB_C"/>
    <property type="match status" value="1"/>
</dbReference>
<sequence>MKKKFKLPKLPRINWKLFIAIIIIIVLVAAVIKIVPKFITRGEKEVSYQVLEESQIPQKINEILPRYKMLERALAAKVDDEIYVIVTRGEKLTGGYQVEIERILLIKEDKEERIVVHALFKDPKPDDLVPQVITYPYVVAKTDLKELPKKIDLRVNYRE</sequence>
<organism evidence="3 4">
    <name type="scientific">Natronincola peptidivorans</name>
    <dbReference type="NCBI Taxonomy" id="426128"/>
    <lineage>
        <taxon>Bacteria</taxon>
        <taxon>Bacillati</taxon>
        <taxon>Bacillota</taxon>
        <taxon>Clostridia</taxon>
        <taxon>Peptostreptococcales</taxon>
        <taxon>Natronincolaceae</taxon>
        <taxon>Natronincola</taxon>
    </lineage>
</organism>
<dbReference type="STRING" id="426128.SAMN05660297_01258"/>
<dbReference type="AlphaFoldDB" id="A0A1I0BGA9"/>
<name>A0A1I0BGA9_9FIRM</name>
<dbReference type="RefSeq" id="WP_090440965.1">
    <property type="nucleotide sequence ID" value="NZ_FOHU01000004.1"/>
</dbReference>
<feature type="domain" description="PrcB C-terminal" evidence="2">
    <location>
        <begin position="82"/>
        <end position="142"/>
    </location>
</feature>
<evidence type="ECO:0000259" key="2">
    <source>
        <dbReference type="Pfam" id="PF14343"/>
    </source>
</evidence>
<evidence type="ECO:0000313" key="3">
    <source>
        <dbReference type="EMBL" id="SET06014.1"/>
    </source>
</evidence>
<accession>A0A1I0BGA9</accession>
<keyword evidence="1" id="KW-0812">Transmembrane</keyword>